<dbReference type="SUPFAM" id="SSF58104">
    <property type="entry name" value="Methyl-accepting chemotaxis protein (MCP) signaling domain"/>
    <property type="match status" value="1"/>
</dbReference>
<evidence type="ECO:0000313" key="8">
    <source>
        <dbReference type="Proteomes" id="UP000075613"/>
    </source>
</evidence>
<evidence type="ECO:0000256" key="3">
    <source>
        <dbReference type="ARBA" id="ARBA00029447"/>
    </source>
</evidence>
<accession>A0A149PGK1</accession>
<evidence type="ECO:0000256" key="1">
    <source>
        <dbReference type="ARBA" id="ARBA00004370"/>
    </source>
</evidence>
<dbReference type="GO" id="GO:0005886">
    <property type="term" value="C:plasma membrane"/>
    <property type="evidence" value="ECO:0007669"/>
    <property type="project" value="TreeGrafter"/>
</dbReference>
<organism evidence="7 8">
    <name type="scientific">Paraburkholderia monticola</name>
    <dbReference type="NCBI Taxonomy" id="1399968"/>
    <lineage>
        <taxon>Bacteria</taxon>
        <taxon>Pseudomonadati</taxon>
        <taxon>Pseudomonadota</taxon>
        <taxon>Betaproteobacteria</taxon>
        <taxon>Burkholderiales</taxon>
        <taxon>Burkholderiaceae</taxon>
        <taxon>Paraburkholderia</taxon>
    </lineage>
</organism>
<keyword evidence="4" id="KW-0807">Transducer</keyword>
<dbReference type="EMBL" id="LRBG01000037">
    <property type="protein sequence ID" value="KXU84170.1"/>
    <property type="molecule type" value="Genomic_DNA"/>
</dbReference>
<dbReference type="Gene3D" id="1.10.287.950">
    <property type="entry name" value="Methyl-accepting chemotaxis protein"/>
    <property type="match status" value="1"/>
</dbReference>
<dbReference type="STRING" id="1399968.CI15_27145"/>
<dbReference type="GO" id="GO:0004888">
    <property type="term" value="F:transmembrane signaling receptor activity"/>
    <property type="evidence" value="ECO:0007669"/>
    <property type="project" value="InterPro"/>
</dbReference>
<keyword evidence="8" id="KW-1185">Reference proteome</keyword>
<evidence type="ECO:0000256" key="2">
    <source>
        <dbReference type="ARBA" id="ARBA00022481"/>
    </source>
</evidence>
<feature type="domain" description="Methyl-accepting transducer" evidence="6">
    <location>
        <begin position="266"/>
        <end position="495"/>
    </location>
</feature>
<dbReference type="PRINTS" id="PR00260">
    <property type="entry name" value="CHEMTRNSDUCR"/>
</dbReference>
<comment type="similarity">
    <text evidence="3">Belongs to the methyl-accepting chemotaxis (MCP) protein family.</text>
</comment>
<keyword evidence="5" id="KW-1133">Transmembrane helix</keyword>
<dbReference type="InterPro" id="IPR004090">
    <property type="entry name" value="Chemotax_Me-accpt_rcpt"/>
</dbReference>
<protein>
    <recommendedName>
        <fullName evidence="6">Methyl-accepting transducer domain-containing protein</fullName>
    </recommendedName>
</protein>
<dbReference type="PANTHER" id="PTHR43531:SF14">
    <property type="entry name" value="METHYL-ACCEPTING CHEMOTAXIS PROTEIN I-RELATED"/>
    <property type="match status" value="1"/>
</dbReference>
<dbReference type="SMART" id="SM00283">
    <property type="entry name" value="MA"/>
    <property type="match status" value="1"/>
</dbReference>
<evidence type="ECO:0000313" key="7">
    <source>
        <dbReference type="EMBL" id="KXU84170.1"/>
    </source>
</evidence>
<dbReference type="InterPro" id="IPR004089">
    <property type="entry name" value="MCPsignal_dom"/>
</dbReference>
<dbReference type="InterPro" id="IPR051310">
    <property type="entry name" value="MCP_chemotaxis"/>
</dbReference>
<dbReference type="CDD" id="cd11386">
    <property type="entry name" value="MCP_signal"/>
    <property type="match status" value="1"/>
</dbReference>
<keyword evidence="5" id="KW-0812">Transmembrane</keyword>
<feature type="transmembrane region" description="Helical" evidence="5">
    <location>
        <begin position="182"/>
        <end position="202"/>
    </location>
</feature>
<dbReference type="Pfam" id="PF00015">
    <property type="entry name" value="MCPsignal"/>
    <property type="match status" value="1"/>
</dbReference>
<evidence type="ECO:0000259" key="6">
    <source>
        <dbReference type="PROSITE" id="PS50111"/>
    </source>
</evidence>
<evidence type="ECO:0000256" key="4">
    <source>
        <dbReference type="PROSITE-ProRule" id="PRU00284"/>
    </source>
</evidence>
<dbReference type="PANTHER" id="PTHR43531">
    <property type="entry name" value="PROTEIN ICFG"/>
    <property type="match status" value="1"/>
</dbReference>
<dbReference type="GO" id="GO:0007165">
    <property type="term" value="P:signal transduction"/>
    <property type="evidence" value="ECO:0007669"/>
    <property type="project" value="UniProtKB-KW"/>
</dbReference>
<name>A0A149PGK1_9BURK</name>
<dbReference type="PROSITE" id="PS50111">
    <property type="entry name" value="CHEMOTAXIS_TRANSDUC_2"/>
    <property type="match status" value="1"/>
</dbReference>
<dbReference type="RefSeq" id="WP_062133840.1">
    <property type="nucleotide sequence ID" value="NZ_LRBG01000037.1"/>
</dbReference>
<dbReference type="AlphaFoldDB" id="A0A149PGK1"/>
<gene>
    <name evidence="7" type="ORF">CI15_27145</name>
</gene>
<reference evidence="7 8" key="1">
    <citation type="journal article" date="2015" name="Int. J. Syst. Evol. Microbiol.">
        <title>Burkholderia monticola sp. nov., isolated from mountain soil.</title>
        <authorList>
            <person name="Baek I."/>
            <person name="Seo B."/>
            <person name="Lee I."/>
            <person name="Yi H."/>
            <person name="Chun J."/>
        </authorList>
    </citation>
    <scope>NUCLEOTIDE SEQUENCE [LARGE SCALE GENOMIC DNA]</scope>
    <source>
        <strain evidence="7 8">JC2948</strain>
    </source>
</reference>
<comment type="caution">
    <text evidence="7">The sequence shown here is derived from an EMBL/GenBank/DDBJ whole genome shotgun (WGS) entry which is preliminary data.</text>
</comment>
<proteinExistence type="inferred from homology"/>
<dbReference type="Proteomes" id="UP000075613">
    <property type="component" value="Unassembled WGS sequence"/>
</dbReference>
<sequence length="510" mass="53492">MKLVHQLPLALGAALLVASGAGLFGVWQMNDAANAYERLVLVDDAQARRVDDALVAFKNQVQNGKDILLRGKDPEQFKKYWRGFQNYEDAVQTATEKLARELPPGVAHAKLERFNLLHQEMGASFRRALQAFEASGFDITVGDRAIDGIDRDSAITLREAGAAIVAQTSAAAALAKATQRRATFASIGVMAVIALAGVVAALKFSRAITRKLGGEPDDAREAARQIATGNLDVDLHLQPGDTDSLMAAMHAMTVALARIVAQVRMSSDAVATGSAQIASGNANLSQRTEEQASALQQTAASMEQLSATVKQNAVNALEASEIATSASTIAVQGGHLVGAVVETMKGINQSSRKIGEIIGIINDIAAQTNILALNAAVEAARAGEQGRGFAVVASEVRSLAKRSAQAAHEIRELISASVERVDHGSALVDEAGATMTQVVSTIQRVSILVAEISNAGAQQSVGVGQIGEAVNQMDETTQQNAALVEESAAAAESLRQQAATLVDCVAQFRF</sequence>
<keyword evidence="5" id="KW-0472">Membrane</keyword>
<evidence type="ECO:0000256" key="5">
    <source>
        <dbReference type="SAM" id="Phobius"/>
    </source>
</evidence>
<comment type="subcellular location">
    <subcellularLocation>
        <location evidence="1">Membrane</location>
    </subcellularLocation>
</comment>
<dbReference type="GO" id="GO:0006935">
    <property type="term" value="P:chemotaxis"/>
    <property type="evidence" value="ECO:0007669"/>
    <property type="project" value="InterPro"/>
</dbReference>
<dbReference type="OrthoDB" id="1884279at2"/>
<keyword evidence="2" id="KW-0488">Methylation</keyword>
<dbReference type="FunFam" id="1.10.287.950:FF:000001">
    <property type="entry name" value="Methyl-accepting chemotaxis sensory transducer"/>
    <property type="match status" value="1"/>
</dbReference>